<feature type="transmembrane region" description="Helical" evidence="1">
    <location>
        <begin position="9"/>
        <end position="32"/>
    </location>
</feature>
<evidence type="ECO:0000313" key="2">
    <source>
        <dbReference type="EMBL" id="KAA6321811.1"/>
    </source>
</evidence>
<dbReference type="Proteomes" id="UP000324800">
    <property type="component" value="Unassembled WGS sequence"/>
</dbReference>
<comment type="caution">
    <text evidence="2">The sequence shown here is derived from an EMBL/GenBank/DDBJ whole genome shotgun (WGS) entry which is preliminary data.</text>
</comment>
<name>A0A5J4QLJ9_9EUKA</name>
<organism evidence="2 3">
    <name type="scientific">Streblomastix strix</name>
    <dbReference type="NCBI Taxonomy" id="222440"/>
    <lineage>
        <taxon>Eukaryota</taxon>
        <taxon>Metamonada</taxon>
        <taxon>Preaxostyla</taxon>
        <taxon>Oxymonadida</taxon>
        <taxon>Streblomastigidae</taxon>
        <taxon>Streblomastix</taxon>
    </lineage>
</organism>
<protein>
    <submittedName>
        <fullName evidence="2">Uncharacterized protein</fullName>
    </submittedName>
</protein>
<accession>A0A5J4QLJ9</accession>
<dbReference type="AlphaFoldDB" id="A0A5J4QLJ9"/>
<keyword evidence="1" id="KW-0472">Membrane</keyword>
<proteinExistence type="predicted"/>
<dbReference type="EMBL" id="SNRW01045118">
    <property type="protein sequence ID" value="KAA6321811.1"/>
    <property type="molecule type" value="Genomic_DNA"/>
</dbReference>
<reference evidence="2 3" key="1">
    <citation type="submission" date="2019-03" db="EMBL/GenBank/DDBJ databases">
        <title>Single cell metagenomics reveals metabolic interactions within the superorganism composed of flagellate Streblomastix strix and complex community of Bacteroidetes bacteria on its surface.</title>
        <authorList>
            <person name="Treitli S.C."/>
            <person name="Kolisko M."/>
            <person name="Husnik F."/>
            <person name="Keeling P."/>
            <person name="Hampl V."/>
        </authorList>
    </citation>
    <scope>NUCLEOTIDE SEQUENCE [LARGE SCALE GENOMIC DNA]</scope>
    <source>
        <strain evidence="2">ST1C</strain>
    </source>
</reference>
<evidence type="ECO:0000256" key="1">
    <source>
        <dbReference type="SAM" id="Phobius"/>
    </source>
</evidence>
<sequence>MHWSCVHQLVVRVVAVIINVVINIFVVTVHSMDVADVNSAPILANGLELLFLPILFDPIPKQLSLLDQLP</sequence>
<evidence type="ECO:0000313" key="3">
    <source>
        <dbReference type="Proteomes" id="UP000324800"/>
    </source>
</evidence>
<gene>
    <name evidence="2" type="ORF">EZS28_054509</name>
</gene>
<keyword evidence="1" id="KW-0812">Transmembrane</keyword>
<keyword evidence="1" id="KW-1133">Transmembrane helix</keyword>